<sequence length="232" mass="26467">MLSSTCEVPPHTQEYHPPRRSSSPPAITHHPHIIPHVLPTNSLIHSMAGAAHYSGGRVDNACSRPRRRSTGASMSLESHADLKEEHARVLKDLIELFSGRPTLEIFDRSWSKDAVFQDPFATCKGYDEYVSQWFAMAKRFSKSTTKSTRIMSSTSSPNRLIYYQVQEYVTRIFGIKRTVESVVVVDMDEECKIRFLSNEWQGQNSKWNLDFIAELVPAKVLPWLVHTPKQSH</sequence>
<comment type="caution">
    <text evidence="2">The sequence shown here is derived from an EMBL/GenBank/DDBJ whole genome shotgun (WGS) entry which is preliminary data.</text>
</comment>
<dbReference type="AlphaFoldDB" id="A0A8H7F5U8"/>
<proteinExistence type="predicted"/>
<name>A0A8H7F5U8_AGABI</name>
<evidence type="ECO:0000313" key="2">
    <source>
        <dbReference type="EMBL" id="KAF7777796.1"/>
    </source>
</evidence>
<dbReference type="EMBL" id="JABXXO010000005">
    <property type="protein sequence ID" value="KAF7777796.1"/>
    <property type="molecule type" value="Genomic_DNA"/>
</dbReference>
<feature type="region of interest" description="Disordered" evidence="1">
    <location>
        <begin position="1"/>
        <end position="32"/>
    </location>
</feature>
<evidence type="ECO:0000256" key="1">
    <source>
        <dbReference type="SAM" id="MobiDB-lite"/>
    </source>
</evidence>
<reference evidence="2 3" key="1">
    <citation type="journal article" name="Sci. Rep.">
        <title>Telomere-to-telomere assembled and centromere annotated genomes of the two main subspecies of the button mushroom Agaricus bisporus reveal especially polymorphic chromosome ends.</title>
        <authorList>
            <person name="Sonnenberg A.S.M."/>
            <person name="Sedaghat-Telgerd N."/>
            <person name="Lavrijssen B."/>
            <person name="Ohm R.A."/>
            <person name="Hendrickx P.M."/>
            <person name="Scholtmeijer K."/>
            <person name="Baars J.J.P."/>
            <person name="van Peer A."/>
        </authorList>
    </citation>
    <scope>NUCLEOTIDE SEQUENCE [LARGE SCALE GENOMIC DNA]</scope>
    <source>
        <strain evidence="2 3">H119_p4</strain>
    </source>
</reference>
<organism evidence="2 3">
    <name type="scientific">Agaricus bisporus var. burnettii</name>
    <dbReference type="NCBI Taxonomy" id="192524"/>
    <lineage>
        <taxon>Eukaryota</taxon>
        <taxon>Fungi</taxon>
        <taxon>Dikarya</taxon>
        <taxon>Basidiomycota</taxon>
        <taxon>Agaricomycotina</taxon>
        <taxon>Agaricomycetes</taxon>
        <taxon>Agaricomycetidae</taxon>
        <taxon>Agaricales</taxon>
        <taxon>Agaricineae</taxon>
        <taxon>Agaricaceae</taxon>
        <taxon>Agaricus</taxon>
    </lineage>
</organism>
<evidence type="ECO:0000313" key="3">
    <source>
        <dbReference type="Proteomes" id="UP000629468"/>
    </source>
</evidence>
<accession>A0A8H7F5U8</accession>
<dbReference type="InterPro" id="IPR032710">
    <property type="entry name" value="NTF2-like_dom_sf"/>
</dbReference>
<gene>
    <name evidence="2" type="ORF">Agabi119p4_3868</name>
</gene>
<dbReference type="PANTHER" id="PTHR34213">
    <property type="entry name" value="NUCLEAR TRANSPORT FACTOR 2 (NTF2) FAMILY PROTEIN"/>
    <property type="match status" value="1"/>
</dbReference>
<dbReference type="SUPFAM" id="SSF54427">
    <property type="entry name" value="NTF2-like"/>
    <property type="match status" value="1"/>
</dbReference>
<dbReference type="PANTHER" id="PTHR34213:SF2">
    <property type="entry name" value="NUCLEAR TRANSPORT FACTOR 2 (NTF2) FAMILY PROTEIN"/>
    <property type="match status" value="1"/>
</dbReference>
<dbReference type="Proteomes" id="UP000629468">
    <property type="component" value="Unassembled WGS sequence"/>
</dbReference>
<protein>
    <submittedName>
        <fullName evidence="2">Uncharacterized protein</fullName>
    </submittedName>
</protein>
<feature type="region of interest" description="Disordered" evidence="1">
    <location>
        <begin position="55"/>
        <end position="77"/>
    </location>
</feature>